<dbReference type="PANTHER" id="PTHR30372">
    <property type="entry name" value="LIPID-A-DISACCHARIDE SYNTHASE"/>
    <property type="match status" value="1"/>
</dbReference>
<organism evidence="11 12">
    <name type="scientific">Desulfoprunum benzoelyticum</name>
    <dbReference type="NCBI Taxonomy" id="1506996"/>
    <lineage>
        <taxon>Bacteria</taxon>
        <taxon>Pseudomonadati</taxon>
        <taxon>Thermodesulfobacteriota</taxon>
        <taxon>Desulfobulbia</taxon>
        <taxon>Desulfobulbales</taxon>
        <taxon>Desulfobulbaceae</taxon>
        <taxon>Desulfoprunum</taxon>
    </lineage>
</organism>
<dbReference type="UniPathway" id="UPA00973"/>
<dbReference type="GO" id="GO:0016020">
    <property type="term" value="C:membrane"/>
    <property type="evidence" value="ECO:0007669"/>
    <property type="project" value="GOC"/>
</dbReference>
<dbReference type="SUPFAM" id="SSF53756">
    <property type="entry name" value="UDP-Glycosyltransferase/glycogen phosphorylase"/>
    <property type="match status" value="1"/>
</dbReference>
<dbReference type="AlphaFoldDB" id="A0A840UZT5"/>
<evidence type="ECO:0000256" key="6">
    <source>
        <dbReference type="ARBA" id="ARBA00022676"/>
    </source>
</evidence>
<evidence type="ECO:0000256" key="8">
    <source>
        <dbReference type="ARBA" id="ARBA00023098"/>
    </source>
</evidence>
<sequence length="386" mass="42377">MTMEVMIVAGEASGDLHAANLLRAMQRQDSSLAFCGMGGNELAAAGMEILFDAAKVSVVGLTEVFSHLGDIIAAQSTLRRRLQRRPPALLIIVDLPDFNLWLAKKAKVLGIPVFYYITPQVWAWRSGRVKTIGDRVDKVGVILPFEEQFFRQRGVNAHYVGHPLLDSVSVRMTPEQFCAKHGIAPTSRRICILPGSRKREITCLLPRFLGAARLLQQAVADDLVFLLPLASTVSARDLYANGLAEAGDLDVRIIADERYEVMAASDMAMAASGTVTLELALLDVPMVVAYRFSPLTYRLGRLLVRLHHFSLVNLIAGHEVVPELLQDQVEPEPIAGLLQRLLDDDGYRQGMMCGLADVRRSLGEHGASERAARLALTMLQEGMQNG</sequence>
<dbReference type="RefSeq" id="WP_183347366.1">
    <property type="nucleotide sequence ID" value="NZ_JACHEO010000001.1"/>
</dbReference>
<comment type="caution">
    <text evidence="11">The sequence shown here is derived from an EMBL/GenBank/DDBJ whole genome shotgun (WGS) entry which is preliminary data.</text>
</comment>
<evidence type="ECO:0000256" key="10">
    <source>
        <dbReference type="HAMAP-Rule" id="MF_00392"/>
    </source>
</evidence>
<keyword evidence="8 10" id="KW-0443">Lipid metabolism</keyword>
<evidence type="ECO:0000313" key="12">
    <source>
        <dbReference type="Proteomes" id="UP000539642"/>
    </source>
</evidence>
<evidence type="ECO:0000256" key="2">
    <source>
        <dbReference type="ARBA" id="ARBA00012687"/>
    </source>
</evidence>
<dbReference type="GO" id="GO:0005543">
    <property type="term" value="F:phospholipid binding"/>
    <property type="evidence" value="ECO:0007669"/>
    <property type="project" value="TreeGrafter"/>
</dbReference>
<dbReference type="PANTHER" id="PTHR30372:SF4">
    <property type="entry name" value="LIPID-A-DISACCHARIDE SYNTHASE, MITOCHONDRIAL-RELATED"/>
    <property type="match status" value="1"/>
</dbReference>
<comment type="catalytic activity">
    <reaction evidence="9 10">
        <text>a lipid X + a UDP-2-N,3-O-bis[(3R)-3-hydroxyacyl]-alpha-D-glucosamine = a lipid A disaccharide + UDP + H(+)</text>
        <dbReference type="Rhea" id="RHEA:67828"/>
        <dbReference type="ChEBI" id="CHEBI:15378"/>
        <dbReference type="ChEBI" id="CHEBI:58223"/>
        <dbReference type="ChEBI" id="CHEBI:137748"/>
        <dbReference type="ChEBI" id="CHEBI:176338"/>
        <dbReference type="ChEBI" id="CHEBI:176343"/>
        <dbReference type="EC" id="2.4.1.182"/>
    </reaction>
</comment>
<dbReference type="Proteomes" id="UP000539642">
    <property type="component" value="Unassembled WGS sequence"/>
</dbReference>
<dbReference type="EMBL" id="JACHEO010000001">
    <property type="protein sequence ID" value="MBB5346481.1"/>
    <property type="molecule type" value="Genomic_DNA"/>
</dbReference>
<dbReference type="HAMAP" id="MF_00392">
    <property type="entry name" value="LpxB"/>
    <property type="match status" value="1"/>
</dbReference>
<evidence type="ECO:0000313" key="11">
    <source>
        <dbReference type="EMBL" id="MBB5346481.1"/>
    </source>
</evidence>
<evidence type="ECO:0000256" key="1">
    <source>
        <dbReference type="ARBA" id="ARBA00002056"/>
    </source>
</evidence>
<dbReference type="GO" id="GO:0009245">
    <property type="term" value="P:lipid A biosynthetic process"/>
    <property type="evidence" value="ECO:0007669"/>
    <property type="project" value="UniProtKB-UniRule"/>
</dbReference>
<evidence type="ECO:0000256" key="4">
    <source>
        <dbReference type="ARBA" id="ARBA00022516"/>
    </source>
</evidence>
<keyword evidence="6 10" id="KW-0328">Glycosyltransferase</keyword>
<reference evidence="11 12" key="1">
    <citation type="submission" date="2020-08" db="EMBL/GenBank/DDBJ databases">
        <title>Genomic Encyclopedia of Type Strains, Phase IV (KMG-IV): sequencing the most valuable type-strain genomes for metagenomic binning, comparative biology and taxonomic classification.</title>
        <authorList>
            <person name="Goeker M."/>
        </authorList>
    </citation>
    <scope>NUCLEOTIDE SEQUENCE [LARGE SCALE GENOMIC DNA]</scope>
    <source>
        <strain evidence="11 12">DSM 28570</strain>
    </source>
</reference>
<dbReference type="NCBIfam" id="TIGR00215">
    <property type="entry name" value="lpxB"/>
    <property type="match status" value="1"/>
</dbReference>
<evidence type="ECO:0000256" key="7">
    <source>
        <dbReference type="ARBA" id="ARBA00022679"/>
    </source>
</evidence>
<dbReference type="EC" id="2.4.1.182" evidence="2 10"/>
<keyword evidence="4 10" id="KW-0444">Lipid biosynthesis</keyword>
<dbReference type="Pfam" id="PF02684">
    <property type="entry name" value="LpxB"/>
    <property type="match status" value="1"/>
</dbReference>
<evidence type="ECO:0000256" key="9">
    <source>
        <dbReference type="ARBA" id="ARBA00048975"/>
    </source>
</evidence>
<keyword evidence="5 10" id="KW-0441">Lipid A biosynthesis</keyword>
<comment type="similarity">
    <text evidence="10">Belongs to the LpxB family.</text>
</comment>
<comment type="function">
    <text evidence="1 10">Condensation of UDP-2,3-diacylglucosamine and 2,3-diacylglucosamine-1-phosphate to form lipid A disaccharide, a precursor of lipid A, a phosphorylated glycolipid that anchors the lipopolysaccharide to the outer membrane of the cell.</text>
</comment>
<gene>
    <name evidence="10" type="primary">lpxB</name>
    <name evidence="11" type="ORF">HNQ81_000188</name>
</gene>
<dbReference type="InterPro" id="IPR003835">
    <property type="entry name" value="Glyco_trans_19"/>
</dbReference>
<name>A0A840UZT5_9BACT</name>
<dbReference type="GO" id="GO:0008915">
    <property type="term" value="F:lipid-A-disaccharide synthase activity"/>
    <property type="evidence" value="ECO:0007669"/>
    <property type="project" value="UniProtKB-UniRule"/>
</dbReference>
<comment type="pathway">
    <text evidence="10">Bacterial outer membrane biogenesis; LPS lipid A biosynthesis.</text>
</comment>
<keyword evidence="7 10" id="KW-0808">Transferase</keyword>
<evidence type="ECO:0000256" key="5">
    <source>
        <dbReference type="ARBA" id="ARBA00022556"/>
    </source>
</evidence>
<accession>A0A840UZT5</accession>
<protein>
    <recommendedName>
        <fullName evidence="3 10">Lipid-A-disaccharide synthase</fullName>
        <ecNumber evidence="2 10">2.4.1.182</ecNumber>
    </recommendedName>
</protein>
<keyword evidence="12" id="KW-1185">Reference proteome</keyword>
<evidence type="ECO:0000256" key="3">
    <source>
        <dbReference type="ARBA" id="ARBA00020902"/>
    </source>
</evidence>
<proteinExistence type="inferred from homology"/>